<dbReference type="InterPro" id="IPR051547">
    <property type="entry name" value="TDP2-like"/>
</dbReference>
<evidence type="ECO:0000313" key="5">
    <source>
        <dbReference type="Proteomes" id="UP000013783"/>
    </source>
</evidence>
<organism evidence="3 5">
    <name type="scientific">Enterococcus malodoratus ATCC 43197</name>
    <dbReference type="NCBI Taxonomy" id="1158601"/>
    <lineage>
        <taxon>Bacteria</taxon>
        <taxon>Bacillati</taxon>
        <taxon>Bacillota</taxon>
        <taxon>Bacilli</taxon>
        <taxon>Lactobacillales</taxon>
        <taxon>Enterococcaceae</taxon>
        <taxon>Enterococcus</taxon>
    </lineage>
</organism>
<dbReference type="Pfam" id="PF03372">
    <property type="entry name" value="Exo_endo_phos"/>
    <property type="match status" value="1"/>
</dbReference>
<evidence type="ECO:0000313" key="6">
    <source>
        <dbReference type="Proteomes" id="UP000014148"/>
    </source>
</evidence>
<reference evidence="4 6" key="2">
    <citation type="submission" date="2013-03" db="EMBL/GenBank/DDBJ databases">
        <title>The Genome Sequence of Enterococcus malodoratus ATCC_43197 (PacBio/Illumina hybrid assembly).</title>
        <authorList>
            <consortium name="The Broad Institute Genomics Platform"/>
            <consortium name="The Broad Institute Genome Sequencing Center for Infectious Disease"/>
            <person name="Earl A."/>
            <person name="Russ C."/>
            <person name="Gilmore M."/>
            <person name="Surin D."/>
            <person name="Walker B."/>
            <person name="Young S."/>
            <person name="Zeng Q."/>
            <person name="Gargeya S."/>
            <person name="Fitzgerald M."/>
            <person name="Haas B."/>
            <person name="Abouelleil A."/>
            <person name="Allen A.W."/>
            <person name="Alvarado L."/>
            <person name="Arachchi H.M."/>
            <person name="Berlin A.M."/>
            <person name="Chapman S.B."/>
            <person name="Gainer-Dewar J."/>
            <person name="Goldberg J."/>
            <person name="Griggs A."/>
            <person name="Gujja S."/>
            <person name="Hansen M."/>
            <person name="Howarth C."/>
            <person name="Imamovic A."/>
            <person name="Ireland A."/>
            <person name="Larimer J."/>
            <person name="McCowan C."/>
            <person name="Murphy C."/>
            <person name="Pearson M."/>
            <person name="Poon T.W."/>
            <person name="Priest M."/>
            <person name="Roberts A."/>
            <person name="Saif S."/>
            <person name="Shea T."/>
            <person name="Sisk P."/>
            <person name="Sykes S."/>
            <person name="Wortman J."/>
            <person name="Nusbaum C."/>
            <person name="Birren B."/>
        </authorList>
    </citation>
    <scope>NUCLEOTIDE SEQUENCE [LARGE SCALE GENOMIC DNA]</scope>
    <source>
        <strain evidence="4 6">ATCC 43197</strain>
    </source>
</reference>
<dbReference type="EMBL" id="ASWA01000002">
    <property type="protein sequence ID" value="EOT69389.1"/>
    <property type="molecule type" value="Genomic_DNA"/>
</dbReference>
<evidence type="ECO:0000259" key="2">
    <source>
        <dbReference type="Pfam" id="PF03372"/>
    </source>
</evidence>
<dbReference type="InterPro" id="IPR036691">
    <property type="entry name" value="Endo/exonu/phosph_ase_sf"/>
</dbReference>
<dbReference type="InterPro" id="IPR005135">
    <property type="entry name" value="Endo/exonuclease/phosphatase"/>
</dbReference>
<dbReference type="CDD" id="cd09079">
    <property type="entry name" value="RgfB-like"/>
    <property type="match status" value="1"/>
</dbReference>
<reference evidence="3 5" key="1">
    <citation type="submission" date="2013-02" db="EMBL/GenBank/DDBJ databases">
        <title>The Genome Sequence of Enterococcus malodoratus ATCC_43197.</title>
        <authorList>
            <consortium name="The Broad Institute Genome Sequencing Platform"/>
            <consortium name="The Broad Institute Genome Sequencing Center for Infectious Disease"/>
            <person name="Earl A.M."/>
            <person name="Gilmore M.S."/>
            <person name="Lebreton F."/>
            <person name="Walker B."/>
            <person name="Young S.K."/>
            <person name="Zeng Q."/>
            <person name="Gargeya S."/>
            <person name="Fitzgerald M."/>
            <person name="Haas B."/>
            <person name="Abouelleil A."/>
            <person name="Alvarado L."/>
            <person name="Arachchi H.M."/>
            <person name="Berlin A.M."/>
            <person name="Chapman S.B."/>
            <person name="Dewar J."/>
            <person name="Goldberg J."/>
            <person name="Griggs A."/>
            <person name="Gujja S."/>
            <person name="Hansen M."/>
            <person name="Howarth C."/>
            <person name="Imamovic A."/>
            <person name="Larimer J."/>
            <person name="McCowan C."/>
            <person name="Murphy C."/>
            <person name="Neiman D."/>
            <person name="Pearson M."/>
            <person name="Priest M."/>
            <person name="Roberts A."/>
            <person name="Saif S."/>
            <person name="Shea T."/>
            <person name="Sisk P."/>
            <person name="Sykes S."/>
            <person name="Wortman J."/>
            <person name="Nusbaum C."/>
            <person name="Birren B."/>
        </authorList>
    </citation>
    <scope>NUCLEOTIDE SEQUENCE [LARGE SCALE GENOMIC DNA]</scope>
    <source>
        <strain evidence="3 5">ATCC 43197</strain>
    </source>
</reference>
<keyword evidence="6" id="KW-1185">Reference proteome</keyword>
<dbReference type="eggNOG" id="COG3568">
    <property type="taxonomic scope" value="Bacteria"/>
</dbReference>
<dbReference type="PANTHER" id="PTHR15822">
    <property type="entry name" value="TRAF AND TNF RECEPTOR-ASSOCIATED PROTEIN"/>
    <property type="match status" value="1"/>
</dbReference>
<evidence type="ECO:0000313" key="3">
    <source>
        <dbReference type="EMBL" id="EOH80880.1"/>
    </source>
</evidence>
<dbReference type="PATRIC" id="fig|1158601.3.peg.893"/>
<gene>
    <name evidence="4" type="ORF">I585_00855</name>
    <name evidence="3" type="ORF">UAI_00924</name>
</gene>
<keyword evidence="1" id="KW-0378">Hydrolase</keyword>
<dbReference type="STRING" id="71451.RV07_GL003631"/>
<dbReference type="Gene3D" id="3.60.10.10">
    <property type="entry name" value="Endonuclease/exonuclease/phosphatase"/>
    <property type="match status" value="1"/>
</dbReference>
<protein>
    <recommendedName>
        <fullName evidence="2">Endonuclease/exonuclease/phosphatase domain-containing protein</fullName>
    </recommendedName>
</protein>
<proteinExistence type="predicted"/>
<dbReference type="GO" id="GO:0016787">
    <property type="term" value="F:hydrolase activity"/>
    <property type="evidence" value="ECO:0007669"/>
    <property type="project" value="UniProtKB-KW"/>
</dbReference>
<accession>R2RB21</accession>
<comment type="caution">
    <text evidence="3">The sequence shown here is derived from an EMBL/GenBank/DDBJ whole genome shotgun (WGS) entry which is preliminary data.</text>
</comment>
<dbReference type="PANTHER" id="PTHR15822:SF23">
    <property type="entry name" value="ENDONUCLEASE_EXONUCLEASE_PHOSPHATASE FAMILY PROTEIN"/>
    <property type="match status" value="1"/>
</dbReference>
<name>R2RB21_9ENTE</name>
<sequence>MTLNTHSWMEANDQQQIEILAKRIVKEEYDLISLQEVNQLLASPLAKTDKYFQPTVEQQGIHQDNFLFCLTERLKELGCYYYWGWGYSHIGYDIYHEGIGLMSKVPIKVESRLISESSDPNDYHTRRIMIGESMEGDQKLIVVSGHFSWWRTSENAFAYEWRTLENILLEKRGALIIMGDFNNDAKRIDEGYDLVKESPLEIQDAFIQAKNKSGENTVEKSIDGWDQNAEELRIDYIFTSRDFEIESYRIVFDGENEYTISDHYGIEVTMD</sequence>
<dbReference type="Proteomes" id="UP000014148">
    <property type="component" value="Unassembled WGS sequence"/>
</dbReference>
<evidence type="ECO:0000313" key="4">
    <source>
        <dbReference type="EMBL" id="EOT69389.1"/>
    </source>
</evidence>
<dbReference type="Proteomes" id="UP000013783">
    <property type="component" value="Unassembled WGS sequence"/>
</dbReference>
<feature type="domain" description="Endonuclease/exonuclease/phosphatase" evidence="2">
    <location>
        <begin position="11"/>
        <end position="263"/>
    </location>
</feature>
<dbReference type="EMBL" id="AJAK01000007">
    <property type="protein sequence ID" value="EOH80880.1"/>
    <property type="molecule type" value="Genomic_DNA"/>
</dbReference>
<dbReference type="AlphaFoldDB" id="R2RB21"/>
<evidence type="ECO:0000256" key="1">
    <source>
        <dbReference type="ARBA" id="ARBA00022801"/>
    </source>
</evidence>
<dbReference type="SUPFAM" id="SSF56219">
    <property type="entry name" value="DNase I-like"/>
    <property type="match status" value="1"/>
</dbReference>
<dbReference type="OrthoDB" id="9812537at2"/>
<dbReference type="RefSeq" id="WP_010739796.1">
    <property type="nucleotide sequence ID" value="NZ_KB946249.1"/>
</dbReference>